<evidence type="ECO:0000256" key="10">
    <source>
        <dbReference type="ARBA" id="ARBA00023004"/>
    </source>
</evidence>
<evidence type="ECO:0000256" key="5">
    <source>
        <dbReference type="ARBA" id="ARBA00022617"/>
    </source>
</evidence>
<dbReference type="GO" id="GO:0046872">
    <property type="term" value="F:metal ion binding"/>
    <property type="evidence" value="ECO:0007669"/>
    <property type="project" value="UniProtKB-KW"/>
</dbReference>
<name>A0A6L9S4E1_9ACTN</name>
<evidence type="ECO:0000256" key="4">
    <source>
        <dbReference type="ARBA" id="ARBA00022475"/>
    </source>
</evidence>
<feature type="transmembrane region" description="Helical" evidence="12">
    <location>
        <begin position="252"/>
        <end position="273"/>
    </location>
</feature>
<keyword evidence="4" id="KW-1003">Cell membrane</keyword>
<feature type="transmembrane region" description="Helical" evidence="12">
    <location>
        <begin position="77"/>
        <end position="98"/>
    </location>
</feature>
<evidence type="ECO:0000256" key="3">
    <source>
        <dbReference type="ARBA" id="ARBA00022448"/>
    </source>
</evidence>
<comment type="subcellular location">
    <subcellularLocation>
        <location evidence="1">Cell membrane</location>
        <topology evidence="1">Multi-pass membrane protein</topology>
    </subcellularLocation>
</comment>
<evidence type="ECO:0000256" key="6">
    <source>
        <dbReference type="ARBA" id="ARBA00022692"/>
    </source>
</evidence>
<keyword evidence="3" id="KW-0813">Transport</keyword>
<dbReference type="Pfam" id="PF02322">
    <property type="entry name" value="Cyt_bd_oxida_II"/>
    <property type="match status" value="1"/>
</dbReference>
<dbReference type="EMBL" id="JAAGOA010000003">
    <property type="protein sequence ID" value="NED99503.1"/>
    <property type="molecule type" value="Genomic_DNA"/>
</dbReference>
<dbReference type="NCBIfam" id="TIGR00203">
    <property type="entry name" value="cydB"/>
    <property type="match status" value="1"/>
</dbReference>
<feature type="transmembrane region" description="Helical" evidence="12">
    <location>
        <begin position="160"/>
        <end position="182"/>
    </location>
</feature>
<proteinExistence type="inferred from homology"/>
<feature type="transmembrane region" description="Helical" evidence="12">
    <location>
        <begin position="118"/>
        <end position="140"/>
    </location>
</feature>
<evidence type="ECO:0000256" key="1">
    <source>
        <dbReference type="ARBA" id="ARBA00004651"/>
    </source>
</evidence>
<keyword evidence="9 12" id="KW-1133">Transmembrane helix</keyword>
<keyword evidence="11 12" id="KW-0472">Membrane</keyword>
<keyword evidence="8" id="KW-0249">Electron transport</keyword>
<comment type="similarity">
    <text evidence="2">Belongs to the cytochrome ubiquinol oxidase subunit 2 family.</text>
</comment>
<dbReference type="GO" id="GO:0016682">
    <property type="term" value="F:oxidoreductase activity, acting on diphenols and related substances as donors, oxygen as acceptor"/>
    <property type="evidence" value="ECO:0007669"/>
    <property type="project" value="TreeGrafter"/>
</dbReference>
<dbReference type="InterPro" id="IPR003317">
    <property type="entry name" value="Cyt-d_oxidase_su2"/>
</dbReference>
<dbReference type="AlphaFoldDB" id="A0A6L9S4E1"/>
<evidence type="ECO:0000256" key="9">
    <source>
        <dbReference type="ARBA" id="ARBA00022989"/>
    </source>
</evidence>
<dbReference type="GO" id="GO:0009055">
    <property type="term" value="F:electron transfer activity"/>
    <property type="evidence" value="ECO:0007669"/>
    <property type="project" value="TreeGrafter"/>
</dbReference>
<accession>A0A6L9S4E1</accession>
<keyword evidence="6 12" id="KW-0812">Transmembrane</keyword>
<evidence type="ECO:0000313" key="14">
    <source>
        <dbReference type="Proteomes" id="UP000475214"/>
    </source>
</evidence>
<dbReference type="GO" id="GO:0070069">
    <property type="term" value="C:cytochrome complex"/>
    <property type="evidence" value="ECO:0007669"/>
    <property type="project" value="TreeGrafter"/>
</dbReference>
<dbReference type="Proteomes" id="UP000475214">
    <property type="component" value="Unassembled WGS sequence"/>
</dbReference>
<feature type="transmembrane region" description="Helical" evidence="12">
    <location>
        <begin position="301"/>
        <end position="322"/>
    </location>
</feature>
<feature type="transmembrane region" description="Helical" evidence="12">
    <location>
        <begin position="6"/>
        <end position="31"/>
    </location>
</feature>
<evidence type="ECO:0000256" key="12">
    <source>
        <dbReference type="SAM" id="Phobius"/>
    </source>
</evidence>
<evidence type="ECO:0000256" key="8">
    <source>
        <dbReference type="ARBA" id="ARBA00022982"/>
    </source>
</evidence>
<evidence type="ECO:0000256" key="2">
    <source>
        <dbReference type="ARBA" id="ARBA00007543"/>
    </source>
</evidence>
<keyword evidence="14" id="KW-1185">Reference proteome</keyword>
<dbReference type="PIRSF" id="PIRSF000267">
    <property type="entry name" value="Cyt_oxidse_sub2"/>
    <property type="match status" value="1"/>
</dbReference>
<reference evidence="13 14" key="1">
    <citation type="submission" date="2020-02" db="EMBL/GenBank/DDBJ databases">
        <authorList>
            <person name="Li X.-J."/>
            <person name="Han X.-M."/>
        </authorList>
    </citation>
    <scope>NUCLEOTIDE SEQUENCE [LARGE SCALE GENOMIC DNA]</scope>
    <source>
        <strain evidence="13 14">CCTCC AB 2017055</strain>
    </source>
</reference>
<dbReference type="GO" id="GO:0005886">
    <property type="term" value="C:plasma membrane"/>
    <property type="evidence" value="ECO:0007669"/>
    <property type="project" value="UniProtKB-SubCell"/>
</dbReference>
<evidence type="ECO:0000256" key="7">
    <source>
        <dbReference type="ARBA" id="ARBA00022723"/>
    </source>
</evidence>
<sequence>MELVTVWFVLVAVLWVGYLALEGFDFGVGMLTRRFAHDDRERRVLINTIGPVWDGNEVWMITAVGATFAAFPEWYATAWSAYYLPLAAILVALILRGLAFEYRAKHDSDSWRRRWDGVIFLGSAAPAFLWGVLLAGFAQGLPLDARHDFVGGLGDVFTPYTLLGGVVTLALSLLHGTHYVALKTVGELRTRARALSGRLAAPTALAIAGFVVWTVTQRDTGSVTWAAWLAGAVAVAFVVGGHRIIADGREGWAFVTSFVAVAAVGAALFGALYPDVLPSTADAAGTLTVDNASSTDYTLTVMTWVAVPFVPVVLAYQSWVYWTFRRRIGVQHITSP</sequence>
<keyword evidence="5" id="KW-0349">Heme</keyword>
<protein>
    <submittedName>
        <fullName evidence="13">Cytochrome d ubiquinol oxidase subunit II</fullName>
    </submittedName>
</protein>
<comment type="caution">
    <text evidence="13">The sequence shown here is derived from an EMBL/GenBank/DDBJ whole genome shotgun (WGS) entry which is preliminary data.</text>
</comment>
<keyword evidence="10" id="KW-0408">Iron</keyword>
<evidence type="ECO:0000256" key="11">
    <source>
        <dbReference type="ARBA" id="ARBA00023136"/>
    </source>
</evidence>
<feature type="transmembrane region" description="Helical" evidence="12">
    <location>
        <begin position="194"/>
        <end position="213"/>
    </location>
</feature>
<dbReference type="PANTHER" id="PTHR43141:SF5">
    <property type="entry name" value="CYTOCHROME BD-I UBIQUINOL OXIDASE SUBUNIT 2"/>
    <property type="match status" value="1"/>
</dbReference>
<dbReference type="GO" id="GO:0019646">
    <property type="term" value="P:aerobic electron transport chain"/>
    <property type="evidence" value="ECO:0007669"/>
    <property type="project" value="TreeGrafter"/>
</dbReference>
<dbReference type="RefSeq" id="WP_163733558.1">
    <property type="nucleotide sequence ID" value="NZ_JAAGOA010000003.1"/>
</dbReference>
<feature type="transmembrane region" description="Helical" evidence="12">
    <location>
        <begin position="225"/>
        <end position="245"/>
    </location>
</feature>
<keyword evidence="7" id="KW-0479">Metal-binding</keyword>
<organism evidence="13 14">
    <name type="scientific">Phytoactinopolyspora halotolerans</name>
    <dbReference type="NCBI Taxonomy" id="1981512"/>
    <lineage>
        <taxon>Bacteria</taxon>
        <taxon>Bacillati</taxon>
        <taxon>Actinomycetota</taxon>
        <taxon>Actinomycetes</taxon>
        <taxon>Jiangellales</taxon>
        <taxon>Jiangellaceae</taxon>
        <taxon>Phytoactinopolyspora</taxon>
    </lineage>
</organism>
<dbReference type="PANTHER" id="PTHR43141">
    <property type="entry name" value="CYTOCHROME BD2 SUBUNIT II"/>
    <property type="match status" value="1"/>
</dbReference>
<evidence type="ECO:0000313" key="13">
    <source>
        <dbReference type="EMBL" id="NED99503.1"/>
    </source>
</evidence>
<gene>
    <name evidence="13" type="primary">cydB</name>
    <name evidence="13" type="ORF">G1H10_04915</name>
</gene>